<proteinExistence type="inferred from homology"/>
<dbReference type="AlphaFoldDB" id="A0A2P6NMQ3"/>
<name>A0A2P6NMQ3_9EUKA</name>
<dbReference type="InParanoid" id="A0A2P6NMQ3"/>
<protein>
    <recommendedName>
        <fullName evidence="3">cysteine-S-conjugate beta-lyase</fullName>
        <ecNumber evidence="3">4.4.1.13</ecNumber>
    </recommendedName>
    <alternativeName>
        <fullName evidence="8">Cysteine-S-conjugate beta-lyase</fullName>
    </alternativeName>
</protein>
<dbReference type="InterPro" id="IPR015424">
    <property type="entry name" value="PyrdxlP-dep_Trfase"/>
</dbReference>
<dbReference type="GO" id="GO:0030170">
    <property type="term" value="F:pyridoxal phosphate binding"/>
    <property type="evidence" value="ECO:0007669"/>
    <property type="project" value="InterPro"/>
</dbReference>
<dbReference type="GO" id="GO:0005737">
    <property type="term" value="C:cytoplasm"/>
    <property type="evidence" value="ECO:0007669"/>
    <property type="project" value="TreeGrafter"/>
</dbReference>
<keyword evidence="5 9" id="KW-0663">Pyridoxal phosphate</keyword>
<accession>A0A2P6NMQ3</accession>
<dbReference type="Gene3D" id="3.90.1150.10">
    <property type="entry name" value="Aspartate Aminotransferase, domain 1"/>
    <property type="match status" value="1"/>
</dbReference>
<organism evidence="11 12">
    <name type="scientific">Planoprotostelium fungivorum</name>
    <dbReference type="NCBI Taxonomy" id="1890364"/>
    <lineage>
        <taxon>Eukaryota</taxon>
        <taxon>Amoebozoa</taxon>
        <taxon>Evosea</taxon>
        <taxon>Variosea</taxon>
        <taxon>Cavosteliida</taxon>
        <taxon>Cavosteliaceae</taxon>
        <taxon>Planoprotostelium</taxon>
    </lineage>
</organism>
<evidence type="ECO:0000256" key="5">
    <source>
        <dbReference type="ARBA" id="ARBA00022898"/>
    </source>
</evidence>
<evidence type="ECO:0000256" key="4">
    <source>
        <dbReference type="ARBA" id="ARBA00022605"/>
    </source>
</evidence>
<dbReference type="CDD" id="cd00614">
    <property type="entry name" value="CGS_like"/>
    <property type="match status" value="1"/>
</dbReference>
<dbReference type="NCBIfam" id="TIGR01329">
    <property type="entry name" value="cysta_beta_ly_E"/>
    <property type="match status" value="1"/>
</dbReference>
<evidence type="ECO:0000256" key="9">
    <source>
        <dbReference type="PIRSR" id="PIRSR001434-2"/>
    </source>
</evidence>
<dbReference type="InterPro" id="IPR000277">
    <property type="entry name" value="Cys/Met-Metab_PyrdxlP-dep_enz"/>
</dbReference>
<comment type="caution">
    <text evidence="11">The sequence shown here is derived from an EMBL/GenBank/DDBJ whole genome shotgun (WGS) entry which is preliminary data.</text>
</comment>
<comment type="similarity">
    <text evidence="2 10">Belongs to the trans-sulfuration enzymes family.</text>
</comment>
<dbReference type="EC" id="4.4.1.13" evidence="3"/>
<dbReference type="PROSITE" id="PS00868">
    <property type="entry name" value="CYS_MET_METAB_PP"/>
    <property type="match status" value="1"/>
</dbReference>
<evidence type="ECO:0000256" key="3">
    <source>
        <dbReference type="ARBA" id="ARBA00012224"/>
    </source>
</evidence>
<evidence type="ECO:0000313" key="12">
    <source>
        <dbReference type="Proteomes" id="UP000241769"/>
    </source>
</evidence>
<dbReference type="InterPro" id="IPR054542">
    <property type="entry name" value="Cys_met_metab_PP"/>
</dbReference>
<evidence type="ECO:0000256" key="8">
    <source>
        <dbReference type="ARBA" id="ARBA00047213"/>
    </source>
</evidence>
<reference evidence="11 12" key="1">
    <citation type="journal article" date="2018" name="Genome Biol. Evol.">
        <title>Multiple Roots of Fruiting Body Formation in Amoebozoa.</title>
        <authorList>
            <person name="Hillmann F."/>
            <person name="Forbes G."/>
            <person name="Novohradska S."/>
            <person name="Ferling I."/>
            <person name="Riege K."/>
            <person name="Groth M."/>
            <person name="Westermann M."/>
            <person name="Marz M."/>
            <person name="Spaller T."/>
            <person name="Winckler T."/>
            <person name="Schaap P."/>
            <person name="Glockner G."/>
        </authorList>
    </citation>
    <scope>NUCLEOTIDE SEQUENCE [LARGE SCALE GENOMIC DNA]</scope>
    <source>
        <strain evidence="11 12">Jena</strain>
    </source>
</reference>
<evidence type="ECO:0000256" key="10">
    <source>
        <dbReference type="RuleBase" id="RU362118"/>
    </source>
</evidence>
<keyword evidence="12" id="KW-1185">Reference proteome</keyword>
<dbReference type="InterPro" id="IPR015422">
    <property type="entry name" value="PyrdxlP-dep_Trfase_small"/>
</dbReference>
<dbReference type="FunFam" id="3.40.640.10:FF:000009">
    <property type="entry name" value="Cystathionine gamma-synthase homolog"/>
    <property type="match status" value="1"/>
</dbReference>
<sequence>MPIRSSVGSWIRENEIQSGHEPVRLSSIGQGVNGYHEATEYALVDNWHDVYGATSVPIYQSATFKQTSATEFGAYDYSRSGNPTRSHLETHMAKLLGAERAFALNSGMSALDAITRLVRAGEEIIAGDDLYGGTNRLLTFLKEMMGVIVHHVDTRVVENVEEKLNDKTRIVLLETPTNPLLKVADIPGISRVVHDRSPHILVVVDNTMMSPYLQKTLTLGADIEYHSATKYLSGHHDLMAGVIGCKSEAIAQKIYFVINSVGSGLGPFESFLLLRGVKTLPIRMEKQQQSTDIVAKFLVENGLKVHYVGLPEHPQYELHQSMSRGAGAVLSFETGSIEKSEQIVSGCKIFTISVSFGCVNSLISMPCRMSHASIPAHIRAERQLPEDVIRLSIGIEDVEDLIDDLTNAFLKAGLDVKNF</sequence>
<evidence type="ECO:0000256" key="7">
    <source>
        <dbReference type="ARBA" id="ARBA00023239"/>
    </source>
</evidence>
<dbReference type="PANTHER" id="PTHR11808">
    <property type="entry name" value="TRANS-SULFURATION ENZYME FAMILY MEMBER"/>
    <property type="match status" value="1"/>
</dbReference>
<keyword evidence="4" id="KW-0028">Amino-acid biosynthesis</keyword>
<dbReference type="STRING" id="1890364.A0A2P6NMQ3"/>
<feature type="modified residue" description="N6-(pyridoxal phosphate)lysine" evidence="9">
    <location>
        <position position="230"/>
    </location>
</feature>
<comment type="cofactor">
    <cofactor evidence="1 10">
        <name>pyridoxal 5'-phosphate</name>
        <dbReference type="ChEBI" id="CHEBI:597326"/>
    </cofactor>
</comment>
<dbReference type="SUPFAM" id="SSF53383">
    <property type="entry name" value="PLP-dependent transferases"/>
    <property type="match status" value="1"/>
</dbReference>
<evidence type="ECO:0000256" key="2">
    <source>
        <dbReference type="ARBA" id="ARBA00009077"/>
    </source>
</evidence>
<keyword evidence="6" id="KW-0486">Methionine biosynthesis</keyword>
<dbReference type="PANTHER" id="PTHR11808:SF50">
    <property type="entry name" value="CYSTATHIONINE BETA-LYASE"/>
    <property type="match status" value="1"/>
</dbReference>
<dbReference type="GO" id="GO:0071266">
    <property type="term" value="P:'de novo' L-methionine biosynthetic process"/>
    <property type="evidence" value="ECO:0007669"/>
    <property type="project" value="InterPro"/>
</dbReference>
<dbReference type="InterPro" id="IPR006238">
    <property type="entry name" value="Cys_b_lyase_euk"/>
</dbReference>
<dbReference type="EMBL" id="MDYQ01000048">
    <property type="protein sequence ID" value="PRP85231.1"/>
    <property type="molecule type" value="Genomic_DNA"/>
</dbReference>
<evidence type="ECO:0000256" key="6">
    <source>
        <dbReference type="ARBA" id="ARBA00023167"/>
    </source>
</evidence>
<evidence type="ECO:0000256" key="1">
    <source>
        <dbReference type="ARBA" id="ARBA00001933"/>
    </source>
</evidence>
<dbReference type="GO" id="GO:0019346">
    <property type="term" value="P:transsulfuration"/>
    <property type="evidence" value="ECO:0007669"/>
    <property type="project" value="InterPro"/>
</dbReference>
<dbReference type="Proteomes" id="UP000241769">
    <property type="component" value="Unassembled WGS sequence"/>
</dbReference>
<dbReference type="FunFam" id="3.90.1150.10:FF:000013">
    <property type="entry name" value="Cystathionine beta-lyase"/>
    <property type="match status" value="1"/>
</dbReference>
<dbReference type="OrthoDB" id="2545919at2759"/>
<gene>
    <name evidence="11" type="ORF">PROFUN_07001</name>
</gene>
<keyword evidence="7" id="KW-0456">Lyase</keyword>
<dbReference type="PIRSF" id="PIRSF001434">
    <property type="entry name" value="CGS"/>
    <property type="match status" value="1"/>
</dbReference>
<dbReference type="GO" id="GO:0047804">
    <property type="term" value="F:cysteine-S-conjugate beta-lyase activity"/>
    <property type="evidence" value="ECO:0007669"/>
    <property type="project" value="UniProtKB-EC"/>
</dbReference>
<dbReference type="InterPro" id="IPR015421">
    <property type="entry name" value="PyrdxlP-dep_Trfase_major"/>
</dbReference>
<dbReference type="Pfam" id="PF01053">
    <property type="entry name" value="Cys_Met_Meta_PP"/>
    <property type="match status" value="1"/>
</dbReference>
<dbReference type="Gene3D" id="3.40.640.10">
    <property type="entry name" value="Type I PLP-dependent aspartate aminotransferase-like (Major domain)"/>
    <property type="match status" value="1"/>
</dbReference>
<evidence type="ECO:0000313" key="11">
    <source>
        <dbReference type="EMBL" id="PRP85231.1"/>
    </source>
</evidence>